<dbReference type="GO" id="GO:2000036">
    <property type="term" value="P:regulation of stem cell population maintenance"/>
    <property type="evidence" value="ECO:0007669"/>
    <property type="project" value="UniProtKB-ARBA"/>
</dbReference>
<evidence type="ECO:0000256" key="3">
    <source>
        <dbReference type="ARBA" id="ARBA00023163"/>
    </source>
</evidence>
<dbReference type="InterPro" id="IPR038635">
    <property type="entry name" value="CCR4-NOT_su2/3/5_C_sf"/>
</dbReference>
<dbReference type="GO" id="GO:0030015">
    <property type="term" value="C:CCR4-NOT core complex"/>
    <property type="evidence" value="ECO:0007669"/>
    <property type="project" value="InterPro"/>
</dbReference>
<dbReference type="Proteomes" id="UP000046395">
    <property type="component" value="Unassembled WGS sequence"/>
</dbReference>
<proteinExistence type="inferred from homology"/>
<feature type="compositionally biased region" description="Polar residues" evidence="4">
    <location>
        <begin position="253"/>
        <end position="265"/>
    </location>
</feature>
<evidence type="ECO:0000256" key="1">
    <source>
        <dbReference type="ARBA" id="ARBA00007682"/>
    </source>
</evidence>
<protein>
    <submittedName>
        <fullName evidence="7">NOT2_3_5 domain-containing protein</fullName>
    </submittedName>
</protein>
<dbReference type="InterPro" id="IPR040168">
    <property type="entry name" value="Not2/3/5"/>
</dbReference>
<dbReference type="InterPro" id="IPR007282">
    <property type="entry name" value="NOT2/3/5_C"/>
</dbReference>
<keyword evidence="3" id="KW-0804">Transcription</keyword>
<reference evidence="7" key="1">
    <citation type="submission" date="2019-12" db="UniProtKB">
        <authorList>
            <consortium name="WormBaseParasite"/>
        </authorList>
    </citation>
    <scope>IDENTIFICATION</scope>
</reference>
<evidence type="ECO:0000256" key="2">
    <source>
        <dbReference type="ARBA" id="ARBA00023015"/>
    </source>
</evidence>
<feature type="region of interest" description="Disordered" evidence="4">
    <location>
        <begin position="216"/>
        <end position="350"/>
    </location>
</feature>
<evidence type="ECO:0000313" key="6">
    <source>
        <dbReference type="Proteomes" id="UP000046395"/>
    </source>
</evidence>
<keyword evidence="6" id="KW-1185">Reference proteome</keyword>
<evidence type="ECO:0000256" key="4">
    <source>
        <dbReference type="SAM" id="MobiDB-lite"/>
    </source>
</evidence>
<feature type="compositionally biased region" description="Low complexity" evidence="4">
    <location>
        <begin position="221"/>
        <end position="232"/>
    </location>
</feature>
<organism evidence="6 7">
    <name type="scientific">Trichuris muris</name>
    <name type="common">Mouse whipworm</name>
    <dbReference type="NCBI Taxonomy" id="70415"/>
    <lineage>
        <taxon>Eukaryota</taxon>
        <taxon>Metazoa</taxon>
        <taxon>Ecdysozoa</taxon>
        <taxon>Nematoda</taxon>
        <taxon>Enoplea</taxon>
        <taxon>Dorylaimia</taxon>
        <taxon>Trichinellida</taxon>
        <taxon>Trichuridae</taxon>
        <taxon>Trichuris</taxon>
    </lineage>
</organism>
<feature type="compositionally biased region" description="Low complexity" evidence="4">
    <location>
        <begin position="287"/>
        <end position="319"/>
    </location>
</feature>
<dbReference type="AlphaFoldDB" id="A0A5S6Q8D8"/>
<accession>A0A5S6Q8D8</accession>
<dbReference type="GO" id="GO:0006355">
    <property type="term" value="P:regulation of DNA-templated transcription"/>
    <property type="evidence" value="ECO:0007669"/>
    <property type="project" value="InterPro"/>
</dbReference>
<dbReference type="Gene3D" id="2.30.30.1020">
    <property type="entry name" value="CCR4-NOT complex subunit 2/3/5, C-terminal domain"/>
    <property type="match status" value="1"/>
</dbReference>
<feature type="compositionally biased region" description="Gly residues" evidence="4">
    <location>
        <begin position="233"/>
        <end position="249"/>
    </location>
</feature>
<dbReference type="STRING" id="70415.A0A5S6Q8D8"/>
<dbReference type="FunFam" id="2.30.30.1020:FF:000005">
    <property type="entry name" value="Regena, isoform C"/>
    <property type="match status" value="1"/>
</dbReference>
<comment type="similarity">
    <text evidence="1">Belongs to the CNOT2/3/5 family.</text>
</comment>
<name>A0A5S6Q8D8_TRIMR</name>
<dbReference type="Pfam" id="PF04153">
    <property type="entry name" value="NOT2_3_5_C"/>
    <property type="match status" value="1"/>
</dbReference>
<sequence length="641" mass="69169">MQSLYSRETGTKAAQLGGGFNANSLSPAPFGACSGTGGSQPRFNLFNQSRSVTPNQVHQSASSSNFFNFYQSSSAHSPPVNVPRSMLQGSTLNGLGSSAVAAAFQGVMSRSNSAANYFNQSSSPGVGMVGSPNRGANVPMPTMGCYMPPNKDLSGMQHCKYMENSASCGGASMYGPNAMGRFGGGGGMQNSNMMYKRFYGNGPTSVPFGLSENEFPCLPLGNQQQQQHQQQGMGRGGGSVGRAGGGGSYGSQTNAKSTVASSQPEFQIENEDFPALPGSEEPKPLPTTTSKSNVTTTVSSETSGTTAANRAGSNSNASTPTASGPQPLGGDKDTTEGEKSGIQMLPDGTLTGLAPSMLRDHFGMAGMTAFLKSAEKDPAMISLLLGHDLTQLGVNLNSTERDLYPSFGGPWYEPTVSLNEMSWEVPQEYRVSDHLADRLPPVKLNRYSDELLFYLFYHFCGETYQMVAAAELYQRDWRYHLEDRVWLTRAPGMVPTEKTATYERGTYFIFDPISWRKVTKEMHLEYSKLEDRPSNPFPPGVNPLGEAQLDLTKPFGEDILPADRAGLLSSGGYLTIGFWPLLTNDQFSGLSQLRWSCTNVMSRTLDKQDVPSRRRPEALARRTLKSTVYSHVTDSQVRKGA</sequence>
<feature type="domain" description="NOT2/NOT3/NOT5 C-terminal" evidence="5">
    <location>
        <begin position="405"/>
        <end position="529"/>
    </location>
</feature>
<keyword evidence="2" id="KW-0805">Transcription regulation</keyword>
<feature type="compositionally biased region" description="Basic and acidic residues" evidence="4">
    <location>
        <begin position="330"/>
        <end position="339"/>
    </location>
</feature>
<dbReference type="PANTHER" id="PTHR23326">
    <property type="entry name" value="CCR4 NOT-RELATED"/>
    <property type="match status" value="1"/>
</dbReference>
<evidence type="ECO:0000313" key="7">
    <source>
        <dbReference type="WBParaSite" id="TMUE_1000003458.1"/>
    </source>
</evidence>
<evidence type="ECO:0000259" key="5">
    <source>
        <dbReference type="Pfam" id="PF04153"/>
    </source>
</evidence>
<dbReference type="WBParaSite" id="TMUE_1000003458.1">
    <property type="protein sequence ID" value="TMUE_1000003458.1"/>
    <property type="gene ID" value="WBGene00285209"/>
</dbReference>